<comment type="caution">
    <text evidence="5">The sequence shown here is derived from an EMBL/GenBank/DDBJ whole genome shotgun (WGS) entry which is preliminary data.</text>
</comment>
<dbReference type="GO" id="GO:0046872">
    <property type="term" value="F:metal ion binding"/>
    <property type="evidence" value="ECO:0007669"/>
    <property type="project" value="UniProtKB-KW"/>
</dbReference>
<evidence type="ECO:0000256" key="4">
    <source>
        <dbReference type="ARBA" id="ARBA00038402"/>
    </source>
</evidence>
<dbReference type="EMBL" id="JAWDEY010000020">
    <property type="protein sequence ID" value="KAK6588922.1"/>
    <property type="molecule type" value="Genomic_DNA"/>
</dbReference>
<evidence type="ECO:0000313" key="6">
    <source>
        <dbReference type="Proteomes" id="UP001311799"/>
    </source>
</evidence>
<sequence length="159" mass="18417">MDSRVCGAGQNSVFHRLNFLLQASQLYSFLCPNLSSSYFESANRISKRKLAKIEPESKRLWCKTCSNHLLIGKSCDIFLESALNRNKGKRKLARENGLKKQKEDHKTENLCSKKIEPILGLDRIPNSTNLTTNILIYCYRCRREKRYLYNKVDNIQNLG</sequence>
<keyword evidence="1" id="KW-0819">tRNA processing</keyword>
<gene>
    <name evidence="5" type="ORF">RS030_283701</name>
</gene>
<evidence type="ECO:0000256" key="2">
    <source>
        <dbReference type="ARBA" id="ARBA00022723"/>
    </source>
</evidence>
<evidence type="ECO:0000256" key="1">
    <source>
        <dbReference type="ARBA" id="ARBA00022694"/>
    </source>
</evidence>
<keyword evidence="3" id="KW-0862">Zinc</keyword>
<proteinExistence type="inferred from homology"/>
<keyword evidence="2" id="KW-0479">Metal-binding</keyword>
<dbReference type="Pfam" id="PF04032">
    <property type="entry name" value="Rpr2"/>
    <property type="match status" value="1"/>
</dbReference>
<name>A0AAV9XW74_9CRYT</name>
<dbReference type="GO" id="GO:0008033">
    <property type="term" value="P:tRNA processing"/>
    <property type="evidence" value="ECO:0007669"/>
    <property type="project" value="UniProtKB-KW"/>
</dbReference>
<accession>A0AAV9XW74</accession>
<keyword evidence="6" id="KW-1185">Reference proteome</keyword>
<dbReference type="Proteomes" id="UP001311799">
    <property type="component" value="Unassembled WGS sequence"/>
</dbReference>
<dbReference type="InterPro" id="IPR007175">
    <property type="entry name" value="Rpr2/Snm1/Rpp21"/>
</dbReference>
<comment type="similarity">
    <text evidence="4">Belongs to the eukaryotic/archaeal RNase P protein component 4 family.</text>
</comment>
<reference evidence="5 6" key="1">
    <citation type="submission" date="2023-10" db="EMBL/GenBank/DDBJ databases">
        <title>Comparative genomics analysis reveals potential genetic determinants of host preference in Cryptosporidium xiaoi.</title>
        <authorList>
            <person name="Xiao L."/>
            <person name="Li J."/>
        </authorList>
    </citation>
    <scope>NUCLEOTIDE SEQUENCE [LARGE SCALE GENOMIC DNA]</scope>
    <source>
        <strain evidence="5 6">52996</strain>
    </source>
</reference>
<dbReference type="PANTHER" id="PTHR14742">
    <property type="entry name" value="RIBONUCLEASE P SUBUNIT P21"/>
    <property type="match status" value="1"/>
</dbReference>
<dbReference type="PANTHER" id="PTHR14742:SF0">
    <property type="entry name" value="RIBONUCLEASE P PROTEIN SUBUNIT P21"/>
    <property type="match status" value="1"/>
</dbReference>
<dbReference type="AlphaFoldDB" id="A0AAV9XW74"/>
<protein>
    <submittedName>
        <fullName evidence="5">RNAse P Rpr2 Rpp21 subunit domain</fullName>
    </submittedName>
</protein>
<evidence type="ECO:0000256" key="3">
    <source>
        <dbReference type="ARBA" id="ARBA00022833"/>
    </source>
</evidence>
<organism evidence="5 6">
    <name type="scientific">Cryptosporidium xiaoi</name>
    <dbReference type="NCBI Taxonomy" id="659607"/>
    <lineage>
        <taxon>Eukaryota</taxon>
        <taxon>Sar</taxon>
        <taxon>Alveolata</taxon>
        <taxon>Apicomplexa</taxon>
        <taxon>Conoidasida</taxon>
        <taxon>Coccidia</taxon>
        <taxon>Eucoccidiorida</taxon>
        <taxon>Eimeriorina</taxon>
        <taxon>Cryptosporidiidae</taxon>
        <taxon>Cryptosporidium</taxon>
    </lineage>
</organism>
<evidence type="ECO:0000313" key="5">
    <source>
        <dbReference type="EMBL" id="KAK6588922.1"/>
    </source>
</evidence>
<dbReference type="GO" id="GO:0005655">
    <property type="term" value="C:nucleolar ribonuclease P complex"/>
    <property type="evidence" value="ECO:0007669"/>
    <property type="project" value="TreeGrafter"/>
</dbReference>